<name>A0A9D2N1V5_9FIRM</name>
<evidence type="ECO:0000313" key="4">
    <source>
        <dbReference type="Proteomes" id="UP000823910"/>
    </source>
</evidence>
<dbReference type="AlphaFoldDB" id="A0A9D2N1V5"/>
<dbReference type="EMBL" id="DWWT01000064">
    <property type="protein sequence ID" value="HJC06867.1"/>
    <property type="molecule type" value="Genomic_DNA"/>
</dbReference>
<dbReference type="Pfam" id="PF18984">
    <property type="entry name" value="DUF5717_N"/>
    <property type="match status" value="1"/>
</dbReference>
<feature type="domain" description="DUF5717" evidence="1">
    <location>
        <begin position="886"/>
        <end position="1192"/>
    </location>
</feature>
<reference evidence="3" key="1">
    <citation type="journal article" date="2021" name="PeerJ">
        <title>Extensive microbial diversity within the chicken gut microbiome revealed by metagenomics and culture.</title>
        <authorList>
            <person name="Gilroy R."/>
            <person name="Ravi A."/>
            <person name="Getino M."/>
            <person name="Pursley I."/>
            <person name="Horton D.L."/>
            <person name="Alikhan N.F."/>
            <person name="Baker D."/>
            <person name="Gharbi K."/>
            <person name="Hall N."/>
            <person name="Watson M."/>
            <person name="Adriaenssens E.M."/>
            <person name="Foster-Nyarko E."/>
            <person name="Jarju S."/>
            <person name="Secka A."/>
            <person name="Antonio M."/>
            <person name="Oren A."/>
            <person name="Chaudhuri R.R."/>
            <person name="La Ragione R."/>
            <person name="Hildebrand F."/>
            <person name="Pallen M.J."/>
        </authorList>
    </citation>
    <scope>NUCLEOTIDE SEQUENCE</scope>
    <source>
        <strain evidence="3">CHK180-15479</strain>
    </source>
</reference>
<dbReference type="Proteomes" id="UP000823910">
    <property type="component" value="Unassembled WGS sequence"/>
</dbReference>
<gene>
    <name evidence="3" type="ORF">H9704_12065</name>
</gene>
<proteinExistence type="predicted"/>
<evidence type="ECO:0000259" key="1">
    <source>
        <dbReference type="Pfam" id="PF18983"/>
    </source>
</evidence>
<feature type="domain" description="DUF5717" evidence="2">
    <location>
        <begin position="1"/>
        <end position="883"/>
    </location>
</feature>
<accession>A0A9D2N1V5</accession>
<dbReference type="InterPro" id="IPR043775">
    <property type="entry name" value="DUF5717_N"/>
</dbReference>
<reference evidence="3" key="2">
    <citation type="submission" date="2021-04" db="EMBL/GenBank/DDBJ databases">
        <authorList>
            <person name="Gilroy R."/>
        </authorList>
    </citation>
    <scope>NUCLEOTIDE SEQUENCE</scope>
    <source>
        <strain evidence="3">CHK180-15479</strain>
    </source>
</reference>
<protein>
    <submittedName>
        <fullName evidence="3">Uncharacterized protein</fullName>
    </submittedName>
</protein>
<sequence>MRERINRLARGIVENSVPELVLKPERVEAVIPAGQVIRGELGVVSGNNLHIKGLAYSDDERVKVVTSAFGGLRNRITYEVNTRYSEHGDEIKGSFYLVTNGGEREIPYSLRIQAGNPDENLGSLKTARDFANLAKRDRETALRMFEYQDFTEAPFMQDARTRSIYEGLKGRSTRTNLLEEFLVALHVKDPVRLTVDARERIYENVEQPVADGVDIRASGWGYVSAEVSSDAPFVRLLAQKVTDRDFDGGRCRVPYQIQPEFLHRGKNFGRICLRTQGESFVIRVEAEKSRMADRAGRGGQGEEQADKGRLARYLALRLDYETGAGDRSLLLNQMMQETEAIRADYPGDLRIRLMQAELLLLNGRRENGAMVLEEARDAVLKNRESRIEEYCYYQYLKLLVQPSQDGQESLIRYIRKLLWEDGRRGTWLFLLLMRVDGALAQNPLELYHSLEKLYQEGSSSPFIYGAACRLVEENPGLLVKMGNFELQFLHLGVRRGMVSRETAKRAAGYLLGLRHYRRLAARLAMMLYQAYPEMELLEAVCSLLIRGDKRGPEAFAWYEKALGCRVNLTRLYEYFLYSLPENYGHLLPKEVLLYFSYDKDLDSRSRSVLYQNILRYMNPSSELYGTYLRDMEAFAMEQLFKSRIDSRLAVIYEHVIYRDMIDSRVARVLPGILKACRIACEDPAMRYVIVRDEELMDEAACPLENGVAYVPVFSDHPIFFFQDAYGNRYLNVKHRRMPVMDKPELLAQCGKVFPDHPMLKLGKCLEVLKKGIQDGREAGLLEEAMAQMKLNPVFESRILKEVTDYYCRAAETEEGTGAFNCTYLIQMDKRPLGERQRQQICETLISQNYMREAYEMIREYGSQYIPPDKLMKLCARTILQQLFDQDPLLLILSYRAFRAGFFDGVMLDYLCEHFNGTVPQMYEILIQGVGAHVETYDLEERLLCQQLFTGCCEQMDSVFDLYMSRKQTRESVVKAYFTQKSIQYFLEGEKADPRVFSYLKKAMLGAGDRERMPTIYLLALTKYFSAMETLDEEERGLCRSMTAVLLREGLVFPYTRDLSRHIPIPEDILDKAMIEYRGSKERGPELMLRIQPQENEFHGEEMRRVYQGIYVKEKVLFEGETMEYRIYETVRGERQCRAQGSIQCDHKLEGRENSRFACLNRMGAALEAKDEKALFGAMEDYLKKSAALGRLFPIE</sequence>
<evidence type="ECO:0000259" key="2">
    <source>
        <dbReference type="Pfam" id="PF18984"/>
    </source>
</evidence>
<dbReference type="InterPro" id="IPR043774">
    <property type="entry name" value="DUF5717_C"/>
</dbReference>
<organism evidence="3 4">
    <name type="scientific">Candidatus Enterocloster excrementipullorum</name>
    <dbReference type="NCBI Taxonomy" id="2838559"/>
    <lineage>
        <taxon>Bacteria</taxon>
        <taxon>Bacillati</taxon>
        <taxon>Bacillota</taxon>
        <taxon>Clostridia</taxon>
        <taxon>Lachnospirales</taxon>
        <taxon>Lachnospiraceae</taxon>
        <taxon>Enterocloster</taxon>
    </lineage>
</organism>
<evidence type="ECO:0000313" key="3">
    <source>
        <dbReference type="EMBL" id="HJC06867.1"/>
    </source>
</evidence>
<comment type="caution">
    <text evidence="3">The sequence shown here is derived from an EMBL/GenBank/DDBJ whole genome shotgun (WGS) entry which is preliminary data.</text>
</comment>
<dbReference type="Pfam" id="PF18983">
    <property type="entry name" value="DUF5717"/>
    <property type="match status" value="1"/>
</dbReference>